<reference evidence="2" key="1">
    <citation type="submission" date="2014-11" db="EMBL/GenBank/DDBJ databases">
        <authorList>
            <person name="Otto D Thomas"/>
            <person name="Naeem Raeece"/>
        </authorList>
    </citation>
    <scope>NUCLEOTIDE SEQUENCE</scope>
</reference>
<dbReference type="EMBL" id="CDMZ01005933">
    <property type="protein sequence ID" value="CEM56021.1"/>
    <property type="molecule type" value="Genomic_DNA"/>
</dbReference>
<dbReference type="AlphaFoldDB" id="A0A0G4IFW5"/>
<feature type="region of interest" description="Disordered" evidence="1">
    <location>
        <begin position="329"/>
        <end position="365"/>
    </location>
</feature>
<organism evidence="2">
    <name type="scientific">Chromera velia CCMP2878</name>
    <dbReference type="NCBI Taxonomy" id="1169474"/>
    <lineage>
        <taxon>Eukaryota</taxon>
        <taxon>Sar</taxon>
        <taxon>Alveolata</taxon>
        <taxon>Colpodellida</taxon>
        <taxon>Chromeraceae</taxon>
        <taxon>Chromera</taxon>
    </lineage>
</organism>
<evidence type="ECO:0000256" key="1">
    <source>
        <dbReference type="SAM" id="MobiDB-lite"/>
    </source>
</evidence>
<evidence type="ECO:0000313" key="2">
    <source>
        <dbReference type="EMBL" id="CEM56021.1"/>
    </source>
</evidence>
<name>A0A0G4IFW5_9ALVE</name>
<feature type="compositionally biased region" description="Basic and acidic residues" evidence="1">
    <location>
        <begin position="68"/>
        <end position="93"/>
    </location>
</feature>
<dbReference type="PROSITE" id="PS51257">
    <property type="entry name" value="PROKAR_LIPOPROTEIN"/>
    <property type="match status" value="1"/>
</dbReference>
<dbReference type="VEuPathDB" id="CryptoDB:Cvel_14015"/>
<sequence length="395" mass="44181">MLICRSHLLRRCLKKPPVSVLGPGLVLGGSCGGPWRRKVACPALFLSRPFSTETEKEKIEGCPWTSSDSKEEPLSEEKVKEKEKEDARSMSKEEVKERLSELAETLNGDVFTRRGWSTPPFLFGYFFRNLNFYQAAQLTPGSHFTDRGASFGEGAVHALRFISDSLDRMFSEETGEDKFGHRLGDCFDPDLHSAWRDPLHLIKLRGCKLKFSIESVAGPASFGHCFLIMGGNRGQRLPEGAVVRRVATGQHLVLRDSERDKDVQGSMVAGQDQIYQWVTEGCAMEAEALIRVRQKFQITDHDGTTLFGDERVRDVIHLLSFESQITVHDPNFTASRNGNESESSSEDREEGGNMRGGPPTMPPCDAAPWVLTDFNWMLLGNYPIKDSTGKRAPPR</sequence>
<protein>
    <submittedName>
        <fullName evidence="2">Uncharacterized protein</fullName>
    </submittedName>
</protein>
<proteinExistence type="predicted"/>
<accession>A0A0G4IFW5</accession>
<feature type="region of interest" description="Disordered" evidence="1">
    <location>
        <begin position="57"/>
        <end position="93"/>
    </location>
</feature>
<gene>
    <name evidence="2" type="ORF">Cvel_14015</name>
</gene>